<evidence type="ECO:0000313" key="2">
    <source>
        <dbReference type="Proteomes" id="UP000319004"/>
    </source>
</evidence>
<proteinExistence type="predicted"/>
<accession>A0A518I291</accession>
<dbReference type="KEGG" id="snep:Enr13x_71340"/>
<organism evidence="1 2">
    <name type="scientific">Stieleria neptunia</name>
    <dbReference type="NCBI Taxonomy" id="2527979"/>
    <lineage>
        <taxon>Bacteria</taxon>
        <taxon>Pseudomonadati</taxon>
        <taxon>Planctomycetota</taxon>
        <taxon>Planctomycetia</taxon>
        <taxon>Pirellulales</taxon>
        <taxon>Pirellulaceae</taxon>
        <taxon>Stieleria</taxon>
    </lineage>
</organism>
<gene>
    <name evidence="1" type="ORF">Enr13x_71340</name>
</gene>
<sequence length="62" mass="6928">MTRRWLMAHAIYLGSEGVSGTARAVRWRFNHTVKDRRARALPLTKNTPLGVKVDGIGLTPRA</sequence>
<keyword evidence="2" id="KW-1185">Reference proteome</keyword>
<protein>
    <submittedName>
        <fullName evidence="1">Uncharacterized protein</fullName>
    </submittedName>
</protein>
<dbReference type="AlphaFoldDB" id="A0A518I291"/>
<name>A0A518I291_9BACT</name>
<dbReference type="EMBL" id="CP037423">
    <property type="protein sequence ID" value="QDV47225.1"/>
    <property type="molecule type" value="Genomic_DNA"/>
</dbReference>
<dbReference type="Proteomes" id="UP000319004">
    <property type="component" value="Chromosome"/>
</dbReference>
<reference evidence="1 2" key="1">
    <citation type="submission" date="2019-03" db="EMBL/GenBank/DDBJ databases">
        <title>Deep-cultivation of Planctomycetes and their phenomic and genomic characterization uncovers novel biology.</title>
        <authorList>
            <person name="Wiegand S."/>
            <person name="Jogler M."/>
            <person name="Boedeker C."/>
            <person name="Pinto D."/>
            <person name="Vollmers J."/>
            <person name="Rivas-Marin E."/>
            <person name="Kohn T."/>
            <person name="Peeters S.H."/>
            <person name="Heuer A."/>
            <person name="Rast P."/>
            <person name="Oberbeckmann S."/>
            <person name="Bunk B."/>
            <person name="Jeske O."/>
            <person name="Meyerdierks A."/>
            <person name="Storesund J.E."/>
            <person name="Kallscheuer N."/>
            <person name="Luecker S."/>
            <person name="Lage O.M."/>
            <person name="Pohl T."/>
            <person name="Merkel B.J."/>
            <person name="Hornburger P."/>
            <person name="Mueller R.-W."/>
            <person name="Bruemmer F."/>
            <person name="Labrenz M."/>
            <person name="Spormann A.M."/>
            <person name="Op den Camp H."/>
            <person name="Overmann J."/>
            <person name="Amann R."/>
            <person name="Jetten M.S.M."/>
            <person name="Mascher T."/>
            <person name="Medema M.H."/>
            <person name="Devos D.P."/>
            <person name="Kaster A.-K."/>
            <person name="Ovreas L."/>
            <person name="Rohde M."/>
            <person name="Galperin M.Y."/>
            <person name="Jogler C."/>
        </authorList>
    </citation>
    <scope>NUCLEOTIDE SEQUENCE [LARGE SCALE GENOMIC DNA]</scope>
    <source>
        <strain evidence="1 2">Enr13</strain>
    </source>
</reference>
<evidence type="ECO:0000313" key="1">
    <source>
        <dbReference type="EMBL" id="QDV47225.1"/>
    </source>
</evidence>